<dbReference type="EMBL" id="JAVRRJ010000011">
    <property type="protein sequence ID" value="KAK5081002.1"/>
    <property type="molecule type" value="Genomic_DNA"/>
</dbReference>
<evidence type="ECO:0000313" key="4">
    <source>
        <dbReference type="Proteomes" id="UP001309876"/>
    </source>
</evidence>
<dbReference type="GO" id="GO:0047661">
    <property type="term" value="F:amino-acid racemase activity"/>
    <property type="evidence" value="ECO:0007669"/>
    <property type="project" value="InterPro"/>
</dbReference>
<name>A0AAN7STF2_9EURO</name>
<organism evidence="3 4">
    <name type="scientific">Lithohypha guttulata</name>
    <dbReference type="NCBI Taxonomy" id="1690604"/>
    <lineage>
        <taxon>Eukaryota</taxon>
        <taxon>Fungi</taxon>
        <taxon>Dikarya</taxon>
        <taxon>Ascomycota</taxon>
        <taxon>Pezizomycotina</taxon>
        <taxon>Eurotiomycetes</taxon>
        <taxon>Chaetothyriomycetidae</taxon>
        <taxon>Chaetothyriales</taxon>
        <taxon>Trichomeriaceae</taxon>
        <taxon>Lithohypha</taxon>
    </lineage>
</organism>
<dbReference type="InterPro" id="IPR015942">
    <property type="entry name" value="Asp/Glu/hydantoin_racemase"/>
</dbReference>
<dbReference type="AlphaFoldDB" id="A0AAN7STF2"/>
<dbReference type="Gene3D" id="3.40.50.1860">
    <property type="match status" value="2"/>
</dbReference>
<dbReference type="SUPFAM" id="SSF53681">
    <property type="entry name" value="Aspartate/glutamate racemase"/>
    <property type="match status" value="2"/>
</dbReference>
<evidence type="ECO:0000256" key="2">
    <source>
        <dbReference type="ARBA" id="ARBA00023235"/>
    </source>
</evidence>
<dbReference type="NCBIfam" id="TIGR00035">
    <property type="entry name" value="asp_race"/>
    <property type="match status" value="1"/>
</dbReference>
<keyword evidence="2" id="KW-0413">Isomerase</keyword>
<dbReference type="PANTHER" id="PTHR21198:SF7">
    <property type="entry name" value="ASPARTATE-GLUTAMATE RACEMASE FAMILY"/>
    <property type="match status" value="1"/>
</dbReference>
<keyword evidence="4" id="KW-1185">Reference proteome</keyword>
<dbReference type="InterPro" id="IPR033134">
    <property type="entry name" value="Asp/Glu_racemase_AS_2"/>
</dbReference>
<dbReference type="Pfam" id="PF01177">
    <property type="entry name" value="Asp_Glu_race"/>
    <property type="match status" value="1"/>
</dbReference>
<proteinExistence type="inferred from homology"/>
<dbReference type="PROSITE" id="PS00924">
    <property type="entry name" value="ASP_GLU_RACEMASE_2"/>
    <property type="match status" value="1"/>
</dbReference>
<protein>
    <recommendedName>
        <fullName evidence="5">Aspartate racemase</fullName>
    </recommendedName>
</protein>
<dbReference type="Proteomes" id="UP001309876">
    <property type="component" value="Unassembled WGS sequence"/>
</dbReference>
<comment type="caution">
    <text evidence="3">The sequence shown here is derived from an EMBL/GenBank/DDBJ whole genome shotgun (WGS) entry which is preliminary data.</text>
</comment>
<evidence type="ECO:0008006" key="5">
    <source>
        <dbReference type="Google" id="ProtNLM"/>
    </source>
</evidence>
<gene>
    <name evidence="3" type="ORF">LTR05_008319</name>
</gene>
<accession>A0AAN7STF2</accession>
<evidence type="ECO:0000313" key="3">
    <source>
        <dbReference type="EMBL" id="KAK5081002.1"/>
    </source>
</evidence>
<dbReference type="PANTHER" id="PTHR21198">
    <property type="entry name" value="GLUTAMATE RACEMASE"/>
    <property type="match status" value="1"/>
</dbReference>
<comment type="similarity">
    <text evidence="1">Belongs to the aspartate/glutamate racemases family.</text>
</comment>
<dbReference type="InterPro" id="IPR001920">
    <property type="entry name" value="Asp/Glu_race"/>
</dbReference>
<reference evidence="3 4" key="1">
    <citation type="submission" date="2023-08" db="EMBL/GenBank/DDBJ databases">
        <title>Black Yeasts Isolated from many extreme environments.</title>
        <authorList>
            <person name="Coleine C."/>
            <person name="Stajich J.E."/>
            <person name="Selbmann L."/>
        </authorList>
    </citation>
    <scope>NUCLEOTIDE SEQUENCE [LARGE SCALE GENOMIC DNA]</scope>
    <source>
        <strain evidence="3 4">CCFEE 5910</strain>
    </source>
</reference>
<sequence length="234" mass="26421">MTKVVGLIGGFSWRTTALYYQEINQHISSKLGGIHSANIVIRSLDYAEVAHYITTKDFTGMTDLFCKSGHELKRADASALVLCANVAHKAADTVQREVGLPILHIADFAGREVVMQGYKKVGLLATRAVMEEEFYMERLRREYGLEVFVPDKEFREKADRLIFEELSKEVVEQCVVDTIHSAYQNLVREKGVECVILGCTEFRLVFGKKDRTVPTFETTSLHAKGIAEWLLEEA</sequence>
<evidence type="ECO:0000256" key="1">
    <source>
        <dbReference type="ARBA" id="ARBA00007847"/>
    </source>
</evidence>
<dbReference type="InterPro" id="IPR004380">
    <property type="entry name" value="Asp_race"/>
</dbReference>